<dbReference type="EMBL" id="CAKASE010000083">
    <property type="protein sequence ID" value="CAG9585046.1"/>
    <property type="molecule type" value="Genomic_DNA"/>
</dbReference>
<keyword evidence="8" id="KW-0285">Flavoprotein</keyword>
<dbReference type="SUPFAM" id="SSF53850">
    <property type="entry name" value="Periplasmic binding protein-like II"/>
    <property type="match status" value="1"/>
</dbReference>
<evidence type="ECO:0000256" key="11">
    <source>
        <dbReference type="ARBA" id="ARBA00022832"/>
    </source>
</evidence>
<keyword evidence="18" id="KW-0675">Receptor</keyword>
<dbReference type="GO" id="GO:0005504">
    <property type="term" value="F:fatty acid binding"/>
    <property type="evidence" value="ECO:0007669"/>
    <property type="project" value="TreeGrafter"/>
</dbReference>
<dbReference type="Pfam" id="PF00060">
    <property type="entry name" value="Lig_chan"/>
    <property type="match status" value="1"/>
</dbReference>
<evidence type="ECO:0000256" key="14">
    <source>
        <dbReference type="ARBA" id="ARBA00023065"/>
    </source>
</evidence>
<keyword evidence="25" id="KW-1185">Reference proteome</keyword>
<evidence type="ECO:0000313" key="25">
    <source>
        <dbReference type="Proteomes" id="UP000789524"/>
    </source>
</evidence>
<dbReference type="SUPFAM" id="SSF56645">
    <property type="entry name" value="Acyl-CoA dehydrogenase NM domain-like"/>
    <property type="match status" value="1"/>
</dbReference>
<dbReference type="GO" id="GO:0033540">
    <property type="term" value="P:fatty acid beta-oxidation using acyl-CoA oxidase"/>
    <property type="evidence" value="ECO:0007669"/>
    <property type="project" value="TreeGrafter"/>
</dbReference>
<dbReference type="GO" id="GO:0071949">
    <property type="term" value="F:FAD binding"/>
    <property type="evidence" value="ECO:0007669"/>
    <property type="project" value="InterPro"/>
</dbReference>
<evidence type="ECO:0000256" key="8">
    <source>
        <dbReference type="ARBA" id="ARBA00022630"/>
    </source>
</evidence>
<dbReference type="Pfam" id="PF01756">
    <property type="entry name" value="ACOX"/>
    <property type="match status" value="1"/>
</dbReference>
<evidence type="ECO:0000256" key="17">
    <source>
        <dbReference type="ARBA" id="ARBA00023140"/>
    </source>
</evidence>
<organism evidence="24 25">
    <name type="scientific">Danaus chrysippus</name>
    <name type="common">African queen</name>
    <dbReference type="NCBI Taxonomy" id="151541"/>
    <lineage>
        <taxon>Eukaryota</taxon>
        <taxon>Metazoa</taxon>
        <taxon>Ecdysozoa</taxon>
        <taxon>Arthropoda</taxon>
        <taxon>Hexapoda</taxon>
        <taxon>Insecta</taxon>
        <taxon>Pterygota</taxon>
        <taxon>Neoptera</taxon>
        <taxon>Endopterygota</taxon>
        <taxon>Lepidoptera</taxon>
        <taxon>Glossata</taxon>
        <taxon>Ditrysia</taxon>
        <taxon>Papilionoidea</taxon>
        <taxon>Nymphalidae</taxon>
        <taxon>Danainae</taxon>
        <taxon>Danaini</taxon>
        <taxon>Danaina</taxon>
        <taxon>Danaus</taxon>
        <taxon>Anosia</taxon>
    </lineage>
</organism>
<dbReference type="Gene3D" id="3.40.190.10">
    <property type="entry name" value="Periplasmic binding protein-like II"/>
    <property type="match status" value="1"/>
</dbReference>
<evidence type="ECO:0000256" key="21">
    <source>
        <dbReference type="ARBA" id="ARBA00023303"/>
    </source>
</evidence>
<dbReference type="FunFam" id="1.20.140.10:FF:000007">
    <property type="entry name" value="Acyl-coenzyme A oxidase"/>
    <property type="match status" value="1"/>
</dbReference>
<evidence type="ECO:0000256" key="22">
    <source>
        <dbReference type="SAM" id="Phobius"/>
    </source>
</evidence>
<dbReference type="GO" id="GO:0015276">
    <property type="term" value="F:ligand-gated monoatomic ion channel activity"/>
    <property type="evidence" value="ECO:0007669"/>
    <property type="project" value="InterPro"/>
</dbReference>
<accession>A0A8J2RA49</accession>
<dbReference type="GO" id="GO:0055088">
    <property type="term" value="P:lipid homeostasis"/>
    <property type="evidence" value="ECO:0007669"/>
    <property type="project" value="TreeGrafter"/>
</dbReference>
<dbReference type="SMART" id="SM00918">
    <property type="entry name" value="Lig_chan-Glu_bd"/>
    <property type="match status" value="1"/>
</dbReference>
<keyword evidence="12 22" id="KW-1133">Transmembrane helix</keyword>
<evidence type="ECO:0000256" key="7">
    <source>
        <dbReference type="ARBA" id="ARBA00022448"/>
    </source>
</evidence>
<reference evidence="24" key="1">
    <citation type="submission" date="2021-09" db="EMBL/GenBank/DDBJ databases">
        <authorList>
            <person name="Martin H S."/>
        </authorList>
    </citation>
    <scope>NUCLEOTIDE SEQUENCE</scope>
</reference>
<dbReference type="PANTHER" id="PTHR10909:SF390">
    <property type="entry name" value="PEROXISOMAL ACYL-COENZYME A OXIDASE 3"/>
    <property type="match status" value="1"/>
</dbReference>
<comment type="cofactor">
    <cofactor evidence="1">
        <name>FAD</name>
        <dbReference type="ChEBI" id="CHEBI:57692"/>
    </cofactor>
</comment>
<dbReference type="FunFam" id="1.20.140.10:FF:000010">
    <property type="entry name" value="Acyl-coenzyme A oxidase"/>
    <property type="match status" value="1"/>
</dbReference>
<evidence type="ECO:0000256" key="6">
    <source>
        <dbReference type="ARBA" id="ARBA00008685"/>
    </source>
</evidence>
<dbReference type="InterPro" id="IPR009100">
    <property type="entry name" value="AcylCoA_DH/oxidase_NM_dom_sf"/>
</dbReference>
<dbReference type="InterPro" id="IPR012258">
    <property type="entry name" value="Acyl-CoA_oxidase"/>
</dbReference>
<dbReference type="Gene3D" id="1.10.287.70">
    <property type="match status" value="1"/>
</dbReference>
<dbReference type="Gene3D" id="2.40.110.10">
    <property type="entry name" value="Butyryl-CoA Dehydrogenase, subunit A, domain 2"/>
    <property type="match status" value="1"/>
</dbReference>
<dbReference type="Gene3D" id="1.20.140.10">
    <property type="entry name" value="Butyryl-CoA Dehydrogenase, subunit A, domain 3"/>
    <property type="match status" value="2"/>
</dbReference>
<dbReference type="InterPro" id="IPR055060">
    <property type="entry name" value="ACOX_C_alpha1"/>
</dbReference>
<evidence type="ECO:0000256" key="4">
    <source>
        <dbReference type="ARBA" id="ARBA00005189"/>
    </source>
</evidence>
<dbReference type="InterPro" id="IPR019594">
    <property type="entry name" value="Glu/Gly-bd"/>
</dbReference>
<comment type="caution">
    <text evidence="24">The sequence shown here is derived from an EMBL/GenBank/DDBJ whole genome shotgun (WGS) entry which is preliminary data.</text>
</comment>
<protein>
    <submittedName>
        <fullName evidence="24">(African queen) hypothetical protein</fullName>
    </submittedName>
</protein>
<keyword evidence="13" id="KW-0560">Oxidoreductase</keyword>
<keyword evidence="16 22" id="KW-0472">Membrane</keyword>
<comment type="similarity">
    <text evidence="5">Belongs to the acyl-CoA oxidase family.</text>
</comment>
<feature type="domain" description="Ionotropic glutamate receptor L-glutamate and glycine-binding" evidence="23">
    <location>
        <begin position="661"/>
        <end position="724"/>
    </location>
</feature>
<evidence type="ECO:0000259" key="23">
    <source>
        <dbReference type="SMART" id="SM00918"/>
    </source>
</evidence>
<sequence>METHPLFQHPSTRLSMDEERHLTIKRMYALYNEQFASFEKIAAEPCIFQAESEAMFMFNSSLAVKIALTFRMFANSIQGSGRAHHYHFYRGHSESEDRRLDPKTLKLYPGVIAGDIGEKIGLNGLDNGFVMFNNYHIPKENALDKLGGVDDNGDYKTPFRDPNKRFGAALGILSGGRVLITSISTNYLQKAIVIAIRYSAVRKQFGPENSSEEIPVLEYQQQQIRLLPHLAATYAYRIFCTWFGVQENAAARGIEVHALSSAVKPVCGWGARDGIQAAREACGGHGYLTAAGIGDLRNDNDANCTYEGENSLLLQQTSNWLLSVWPRRGEITSKDTPLGTLEFLENVDEVVQRTCPWEGDDLIDPSLQVTDLTVMYKWLTAYLLKITYEKVSQLKRNGKDNWESKNDSQSYYYAVMLSVVYGENYIVNHFYKTAKSFGDEKCKAVLLKLMSLFAAYSLEKHMATLFIGGYFSSRQGVDLRAGVLRLCEELSPQAVSLVDSLAPPDFCLNSVLGHSDGQVYKHLQDSVMSYPEAMSRPHWWKDVVTSADSSHIIKNIEISKDLQDLLKDLINYLVKRHDVTCLTVVCDPVYLNIFEGALFKRIFTVPNIMFRFPNLIKEIFIPRRVDIWRRNKFHYGRDLFADKTGNLYNEVLNVVYLDHVPSVVVTKSNTTNEVGGVEIEILNTLAQKMHFKPKLYEPINAESQKWGHKQDNGSFSGLLGEMVNSKADVALGNLQYTPYHLEMTDLSIPYTSQCWTFLTPEALTDNSWKTLILPFKLNMWIAVLLVLLVTGSIFYGLAIYYMNLLNYKGVSEGFEANDRKMSYTKPVGLYLFGEISNSILYTYGMLVVVSLPKLPTGWSIRLLTGWYWLYCILLVVSYRASMTAILANPTPRVTIDTLQELVDSKK</sequence>
<dbReference type="GO" id="GO:0016402">
    <property type="term" value="F:pristanoyl-CoA oxidase activity"/>
    <property type="evidence" value="ECO:0007669"/>
    <property type="project" value="TreeGrafter"/>
</dbReference>
<evidence type="ECO:0000256" key="19">
    <source>
        <dbReference type="ARBA" id="ARBA00023180"/>
    </source>
</evidence>
<keyword evidence="11" id="KW-0276">Fatty acid metabolism</keyword>
<comment type="similarity">
    <text evidence="6">Belongs to the glutamate-gated ion channel (TC 1.A.10.1) family.</text>
</comment>
<dbReference type="InterPro" id="IPR036250">
    <property type="entry name" value="AcylCo_DH-like_C"/>
</dbReference>
<feature type="transmembrane region" description="Helical" evidence="22">
    <location>
        <begin position="827"/>
        <end position="846"/>
    </location>
</feature>
<keyword evidence="15" id="KW-0443">Lipid metabolism</keyword>
<comment type="pathway">
    <text evidence="4">Lipid metabolism.</text>
</comment>
<evidence type="ECO:0000256" key="10">
    <source>
        <dbReference type="ARBA" id="ARBA00022827"/>
    </source>
</evidence>
<comment type="subcellular location">
    <subcellularLocation>
        <location evidence="2">Membrane</location>
        <topology evidence="2">Multi-pass membrane protein</topology>
    </subcellularLocation>
    <subcellularLocation>
        <location evidence="3">Peroxisome</location>
    </subcellularLocation>
</comment>
<feature type="transmembrane region" description="Helical" evidence="22">
    <location>
        <begin position="866"/>
        <end position="887"/>
    </location>
</feature>
<evidence type="ECO:0000256" key="12">
    <source>
        <dbReference type="ARBA" id="ARBA00022989"/>
    </source>
</evidence>
<evidence type="ECO:0000256" key="15">
    <source>
        <dbReference type="ARBA" id="ARBA00023098"/>
    </source>
</evidence>
<dbReference type="Pfam" id="PF22924">
    <property type="entry name" value="ACOX_C_alpha1"/>
    <property type="match status" value="1"/>
</dbReference>
<evidence type="ECO:0000256" key="16">
    <source>
        <dbReference type="ARBA" id="ARBA00023136"/>
    </source>
</evidence>
<dbReference type="GO" id="GO:0016020">
    <property type="term" value="C:membrane"/>
    <property type="evidence" value="ECO:0007669"/>
    <property type="project" value="UniProtKB-SubCell"/>
</dbReference>
<dbReference type="PANTHER" id="PTHR10909">
    <property type="entry name" value="ELECTRON TRANSPORT OXIDOREDUCTASE"/>
    <property type="match status" value="1"/>
</dbReference>
<keyword evidence="10" id="KW-0274">FAD</keyword>
<keyword evidence="14" id="KW-0406">Ion transport</keyword>
<evidence type="ECO:0000256" key="1">
    <source>
        <dbReference type="ARBA" id="ARBA00001974"/>
    </source>
</evidence>
<keyword evidence="7" id="KW-0813">Transport</keyword>
<dbReference type="OrthoDB" id="538336at2759"/>
<evidence type="ECO:0000313" key="24">
    <source>
        <dbReference type="EMBL" id="CAG9585046.1"/>
    </source>
</evidence>
<evidence type="ECO:0000256" key="5">
    <source>
        <dbReference type="ARBA" id="ARBA00006288"/>
    </source>
</evidence>
<keyword evidence="20" id="KW-1071">Ligand-gated ion channel</keyword>
<evidence type="ECO:0000256" key="13">
    <source>
        <dbReference type="ARBA" id="ARBA00023002"/>
    </source>
</evidence>
<dbReference type="GO" id="GO:0005777">
    <property type="term" value="C:peroxisome"/>
    <property type="evidence" value="ECO:0007669"/>
    <property type="project" value="UniProtKB-SubCell"/>
</dbReference>
<evidence type="ECO:0000256" key="18">
    <source>
        <dbReference type="ARBA" id="ARBA00023170"/>
    </source>
</evidence>
<dbReference type="SUPFAM" id="SSF47203">
    <property type="entry name" value="Acyl-CoA dehydrogenase C-terminal domain-like"/>
    <property type="match status" value="2"/>
</dbReference>
<dbReference type="AlphaFoldDB" id="A0A8J2RA49"/>
<keyword evidence="19" id="KW-0325">Glycoprotein</keyword>
<dbReference type="Pfam" id="PF10613">
    <property type="entry name" value="Lig_chan-Glu_bd"/>
    <property type="match status" value="1"/>
</dbReference>
<evidence type="ECO:0000256" key="20">
    <source>
        <dbReference type="ARBA" id="ARBA00023286"/>
    </source>
</evidence>
<dbReference type="Proteomes" id="UP000789524">
    <property type="component" value="Unassembled WGS sequence"/>
</dbReference>
<name>A0A8J2RA49_9NEOP</name>
<keyword evidence="17" id="KW-0576">Peroxisome</keyword>
<dbReference type="InterPro" id="IPR002655">
    <property type="entry name" value="Acyl-CoA_oxidase_C"/>
</dbReference>
<gene>
    <name evidence="24" type="ORF">DCHRY22_LOCUS15539</name>
</gene>
<keyword evidence="9 22" id="KW-0812">Transmembrane</keyword>
<feature type="transmembrane region" description="Helical" evidence="22">
    <location>
        <begin position="779"/>
        <end position="801"/>
    </location>
</feature>
<proteinExistence type="inferred from homology"/>
<dbReference type="InterPro" id="IPR046373">
    <property type="entry name" value="Acyl-CoA_Oxase/DH_mid-dom_sf"/>
</dbReference>
<keyword evidence="21" id="KW-0407">Ion channel</keyword>
<evidence type="ECO:0000256" key="3">
    <source>
        <dbReference type="ARBA" id="ARBA00004275"/>
    </source>
</evidence>
<dbReference type="InterPro" id="IPR001320">
    <property type="entry name" value="Iontro_rcpt_C"/>
</dbReference>
<evidence type="ECO:0000256" key="9">
    <source>
        <dbReference type="ARBA" id="ARBA00022692"/>
    </source>
</evidence>
<evidence type="ECO:0000256" key="2">
    <source>
        <dbReference type="ARBA" id="ARBA00004141"/>
    </source>
</evidence>